<evidence type="ECO:0000313" key="3">
    <source>
        <dbReference type="EMBL" id="MBR9971187.1"/>
    </source>
</evidence>
<dbReference type="NCBIfam" id="TIGR02293">
    <property type="entry name" value="TAS_TIGR02293"/>
    <property type="match status" value="1"/>
</dbReference>
<evidence type="ECO:0000313" key="4">
    <source>
        <dbReference type="Proteomes" id="UP000680714"/>
    </source>
</evidence>
<keyword evidence="4" id="KW-1185">Reference proteome</keyword>
<evidence type="ECO:0000259" key="2">
    <source>
        <dbReference type="Pfam" id="PF20432"/>
    </source>
</evidence>
<accession>A0ABS5IAJ2</accession>
<protein>
    <submittedName>
        <fullName evidence="3">DUF2384 domain-containing protein</fullName>
    </submittedName>
</protein>
<feature type="domain" description="Antitoxin Xre-like helix-turn-helix" evidence="2">
    <location>
        <begin position="26"/>
        <end position="86"/>
    </location>
</feature>
<comment type="caution">
    <text evidence="3">The sequence shown here is derived from an EMBL/GenBank/DDBJ whole genome shotgun (WGS) entry which is preliminary data.</text>
</comment>
<evidence type="ECO:0000259" key="1">
    <source>
        <dbReference type="Pfam" id="PF09722"/>
    </source>
</evidence>
<dbReference type="InterPro" id="IPR024467">
    <property type="entry name" value="Xre/MbcA/ParS-like_toxin-bd"/>
</dbReference>
<organism evidence="3 4">
    <name type="scientific">Magnetospirillum sulfuroxidans</name>
    <dbReference type="NCBI Taxonomy" id="611300"/>
    <lineage>
        <taxon>Bacteria</taxon>
        <taxon>Pseudomonadati</taxon>
        <taxon>Pseudomonadota</taxon>
        <taxon>Alphaproteobacteria</taxon>
        <taxon>Rhodospirillales</taxon>
        <taxon>Rhodospirillaceae</taxon>
        <taxon>Magnetospirillum</taxon>
    </lineage>
</organism>
<dbReference type="Pfam" id="PF09722">
    <property type="entry name" value="Xre_MbcA_ParS_C"/>
    <property type="match status" value="1"/>
</dbReference>
<feature type="domain" description="Antitoxin Xre/MbcA/ParS-like toxin-binding" evidence="1">
    <location>
        <begin position="91"/>
        <end position="140"/>
    </location>
</feature>
<dbReference type="InterPro" id="IPR046847">
    <property type="entry name" value="Xre-like_HTH"/>
</dbReference>
<sequence length="143" mass="15481">MPTPTAIIDVVGGPSVVGAAILSQFDLIRAVRAGLPVSAVHALMQSGRLSRAETDRVVLPRKTLAHRERIGTLTTDQSDRLMRVARVMAIAEEVFGTQDKAHRWLRRSTTALANEIPLDLLDTEEGAREVETILGRIAHGIAA</sequence>
<gene>
    <name evidence="3" type="ORF">KEC16_05625</name>
</gene>
<reference evidence="3 4" key="1">
    <citation type="submission" date="2021-04" db="EMBL/GenBank/DDBJ databases">
        <title>Magnetospirillum sulfuroxidans sp. nov., a facultative chemolithoautotrophic sulfur-oxidizing alphaproteobacterium isolated from freshwater sediment and proposals for Paramagetospirillum gen. nov., and Magnetospirillaceae fam. nov.</title>
        <authorList>
            <person name="Koziaeva V."/>
            <person name="Geelhoed J.S."/>
            <person name="Sorokin D.Y."/>
            <person name="Grouzdev D.S."/>
        </authorList>
    </citation>
    <scope>NUCLEOTIDE SEQUENCE [LARGE SCALE GENOMIC DNA]</scope>
    <source>
        <strain evidence="3 4">J10</strain>
    </source>
</reference>
<dbReference type="InterPro" id="IPR011979">
    <property type="entry name" value="Antitox_Xre"/>
</dbReference>
<name>A0ABS5IAJ2_9PROT</name>
<dbReference type="EMBL" id="JAGTUF010000003">
    <property type="protein sequence ID" value="MBR9971187.1"/>
    <property type="molecule type" value="Genomic_DNA"/>
</dbReference>
<proteinExistence type="predicted"/>
<dbReference type="Proteomes" id="UP000680714">
    <property type="component" value="Unassembled WGS sequence"/>
</dbReference>
<dbReference type="Pfam" id="PF20432">
    <property type="entry name" value="Xre-like-HTH"/>
    <property type="match status" value="1"/>
</dbReference>
<dbReference type="RefSeq" id="WP_211546706.1">
    <property type="nucleotide sequence ID" value="NZ_JAGTUF010000003.1"/>
</dbReference>